<dbReference type="InterPro" id="IPR011050">
    <property type="entry name" value="Pectin_lyase_fold/virulence"/>
</dbReference>
<comment type="caution">
    <text evidence="2">The sequence shown here is derived from an EMBL/GenBank/DDBJ whole genome shotgun (WGS) entry which is preliminary data.</text>
</comment>
<reference evidence="2" key="1">
    <citation type="journal article" date="2015" name="Nature">
        <title>Complex archaea that bridge the gap between prokaryotes and eukaryotes.</title>
        <authorList>
            <person name="Spang A."/>
            <person name="Saw J.H."/>
            <person name="Jorgensen S.L."/>
            <person name="Zaremba-Niedzwiedzka K."/>
            <person name="Martijn J."/>
            <person name="Lind A.E."/>
            <person name="van Eijk R."/>
            <person name="Schleper C."/>
            <person name="Guy L."/>
            <person name="Ettema T.J."/>
        </authorList>
    </citation>
    <scope>NUCLEOTIDE SEQUENCE</scope>
</reference>
<dbReference type="InterPro" id="IPR012334">
    <property type="entry name" value="Pectin_lyas_fold"/>
</dbReference>
<dbReference type="Pfam" id="PF13229">
    <property type="entry name" value="Beta_helix"/>
    <property type="match status" value="1"/>
</dbReference>
<sequence length="380" mass="39320">MPGKQGYPGDTALALGGHYVLARSANSDLLNQAGRAKKLVPDLVFRCSDYSTDDEAVQAAIDALPDASGKVVLSEGIFTLAASLLIATGRPLTLVGQGRGITTLILADDVDDHIIKPAGAVTGCKFEDFTLDGNKDNQSAGAGISYDDMVHVTTFRVEAKNCKAAGFGGATSHTITDGLWIDCLAHDNDTFGFIIGLTSDRCRLIVCTAEDNGSLGIALDGCVDSMVLACTSLGNTDDGIEIFSATRNKVIGCTSLNNGSKGIDVATGGTDVLIADNIVNGNSGLGIDRGISSSTVVRNNIGHVTEKSGTATLVNGQTSIAVTHGLAVTPVAGDIMVTPIESWGNALKFWISAYSSTTFTITVDQDPGADVDFAWKAIVL</sequence>
<protein>
    <recommendedName>
        <fullName evidence="1">Right handed beta helix domain-containing protein</fullName>
    </recommendedName>
</protein>
<dbReference type="Gene3D" id="2.160.20.10">
    <property type="entry name" value="Single-stranded right-handed beta-helix, Pectin lyase-like"/>
    <property type="match status" value="1"/>
</dbReference>
<dbReference type="EMBL" id="LAZR01003507">
    <property type="protein sequence ID" value="KKN17587.1"/>
    <property type="molecule type" value="Genomic_DNA"/>
</dbReference>
<dbReference type="SMART" id="SM00710">
    <property type="entry name" value="PbH1"/>
    <property type="match status" value="5"/>
</dbReference>
<dbReference type="InterPro" id="IPR006626">
    <property type="entry name" value="PbH1"/>
</dbReference>
<dbReference type="SUPFAM" id="SSF51126">
    <property type="entry name" value="Pectin lyase-like"/>
    <property type="match status" value="1"/>
</dbReference>
<gene>
    <name evidence="2" type="ORF">LCGC14_0964530</name>
</gene>
<accession>A0A0F9NZL9</accession>
<feature type="domain" description="Right handed beta helix" evidence="1">
    <location>
        <begin position="179"/>
        <end position="300"/>
    </location>
</feature>
<organism evidence="2">
    <name type="scientific">marine sediment metagenome</name>
    <dbReference type="NCBI Taxonomy" id="412755"/>
    <lineage>
        <taxon>unclassified sequences</taxon>
        <taxon>metagenomes</taxon>
        <taxon>ecological metagenomes</taxon>
    </lineage>
</organism>
<dbReference type="InterPro" id="IPR039448">
    <property type="entry name" value="Beta_helix"/>
</dbReference>
<dbReference type="AlphaFoldDB" id="A0A0F9NZL9"/>
<evidence type="ECO:0000259" key="1">
    <source>
        <dbReference type="Pfam" id="PF13229"/>
    </source>
</evidence>
<evidence type="ECO:0000313" key="2">
    <source>
        <dbReference type="EMBL" id="KKN17587.1"/>
    </source>
</evidence>
<proteinExistence type="predicted"/>
<name>A0A0F9NZL9_9ZZZZ</name>